<protein>
    <submittedName>
        <fullName evidence="2">Uncharacterized protein</fullName>
    </submittedName>
</protein>
<feature type="region of interest" description="Disordered" evidence="1">
    <location>
        <begin position="1"/>
        <end position="38"/>
    </location>
</feature>
<sequence>HKLPSQGLNPHKPPRAAVPKPKRRNKHLFSRSPNNVSETGYENLIAPLLSSQNHQEICSNVKVYSCKASAA</sequence>
<gene>
    <name evidence="2" type="ORF">H0E87_029800</name>
</gene>
<feature type="compositionally biased region" description="Basic residues" evidence="1">
    <location>
        <begin position="20"/>
        <end position="29"/>
    </location>
</feature>
<dbReference type="EMBL" id="JACEGQ020000018">
    <property type="protein sequence ID" value="KAH8482495.1"/>
    <property type="molecule type" value="Genomic_DNA"/>
</dbReference>
<accession>A0A8T2WMC5</accession>
<evidence type="ECO:0000256" key="1">
    <source>
        <dbReference type="SAM" id="MobiDB-lite"/>
    </source>
</evidence>
<evidence type="ECO:0000313" key="2">
    <source>
        <dbReference type="EMBL" id="KAH8482495.1"/>
    </source>
</evidence>
<reference evidence="2" key="1">
    <citation type="journal article" date="2021" name="J. Hered.">
        <title>Genome Assembly of Salicaceae Populus deltoides (Eastern Cottonwood) I-69 Based on Nanopore Sequencing and Hi-C Technologies.</title>
        <authorList>
            <person name="Bai S."/>
            <person name="Wu H."/>
            <person name="Zhang J."/>
            <person name="Pan Z."/>
            <person name="Zhao W."/>
            <person name="Li Z."/>
            <person name="Tong C."/>
        </authorList>
    </citation>
    <scope>NUCLEOTIDE SEQUENCE</scope>
    <source>
        <tissue evidence="2">Leaf</tissue>
    </source>
</reference>
<name>A0A8T2WMC5_POPDE</name>
<comment type="caution">
    <text evidence="2">The sequence shown here is derived from an EMBL/GenBank/DDBJ whole genome shotgun (WGS) entry which is preliminary data.</text>
</comment>
<evidence type="ECO:0000313" key="3">
    <source>
        <dbReference type="Proteomes" id="UP000807159"/>
    </source>
</evidence>
<keyword evidence="3" id="KW-1185">Reference proteome</keyword>
<dbReference type="AlphaFoldDB" id="A0A8T2WMC5"/>
<organism evidence="2 3">
    <name type="scientific">Populus deltoides</name>
    <name type="common">Eastern poplar</name>
    <name type="synonym">Eastern cottonwood</name>
    <dbReference type="NCBI Taxonomy" id="3696"/>
    <lineage>
        <taxon>Eukaryota</taxon>
        <taxon>Viridiplantae</taxon>
        <taxon>Streptophyta</taxon>
        <taxon>Embryophyta</taxon>
        <taxon>Tracheophyta</taxon>
        <taxon>Spermatophyta</taxon>
        <taxon>Magnoliopsida</taxon>
        <taxon>eudicotyledons</taxon>
        <taxon>Gunneridae</taxon>
        <taxon>Pentapetalae</taxon>
        <taxon>rosids</taxon>
        <taxon>fabids</taxon>
        <taxon>Malpighiales</taxon>
        <taxon>Salicaceae</taxon>
        <taxon>Saliceae</taxon>
        <taxon>Populus</taxon>
    </lineage>
</organism>
<feature type="non-terminal residue" evidence="2">
    <location>
        <position position="1"/>
    </location>
</feature>
<feature type="non-terminal residue" evidence="2">
    <location>
        <position position="71"/>
    </location>
</feature>
<dbReference type="Proteomes" id="UP000807159">
    <property type="component" value="Chromosome 18"/>
</dbReference>
<proteinExistence type="predicted"/>